<protein>
    <recommendedName>
        <fullName evidence="4">Secreted protein</fullName>
    </recommendedName>
</protein>
<dbReference type="AlphaFoldDB" id="A0A1D8N3D6"/>
<dbReference type="RefSeq" id="XP_068137710.1">
    <property type="nucleotide sequence ID" value="XM_068281609.1"/>
</dbReference>
<evidence type="ECO:0000256" key="1">
    <source>
        <dbReference type="SAM" id="SignalP"/>
    </source>
</evidence>
<dbReference type="Proteomes" id="UP000182444">
    <property type="component" value="Chromosome 1A"/>
</dbReference>
<organism evidence="2 3">
    <name type="scientific">Yarrowia lipolytica</name>
    <name type="common">Candida lipolytica</name>
    <dbReference type="NCBI Taxonomy" id="4952"/>
    <lineage>
        <taxon>Eukaryota</taxon>
        <taxon>Fungi</taxon>
        <taxon>Dikarya</taxon>
        <taxon>Ascomycota</taxon>
        <taxon>Saccharomycotina</taxon>
        <taxon>Dipodascomycetes</taxon>
        <taxon>Dipodascales</taxon>
        <taxon>Dipodascales incertae sedis</taxon>
        <taxon>Yarrowia</taxon>
    </lineage>
</organism>
<dbReference type="VEuPathDB" id="FungiDB:YALI1_A01854g"/>
<proteinExistence type="predicted"/>
<evidence type="ECO:0000313" key="2">
    <source>
        <dbReference type="EMBL" id="AOW00138.1"/>
    </source>
</evidence>
<name>A0A1D8N3D6_YARLL</name>
<gene>
    <name evidence="2" type="ORF">YALI1_A01854g</name>
</gene>
<sequence length="78" mass="9153">MRMHKYVLHTVLYILFYLYSTCCVQVSLCIRPRDGCKSASVIPRITTVLIKDENRSLKVFFHSKMPPYSPYSQCLYAQ</sequence>
<evidence type="ECO:0000313" key="3">
    <source>
        <dbReference type="Proteomes" id="UP000182444"/>
    </source>
</evidence>
<evidence type="ECO:0008006" key="4">
    <source>
        <dbReference type="Google" id="ProtNLM"/>
    </source>
</evidence>
<dbReference type="GeneID" id="94582267"/>
<dbReference type="EMBL" id="CP017553">
    <property type="protein sequence ID" value="AOW00138.1"/>
    <property type="molecule type" value="Genomic_DNA"/>
</dbReference>
<reference evidence="2 3" key="1">
    <citation type="journal article" date="2016" name="PLoS ONE">
        <title>Sequence Assembly of Yarrowia lipolytica Strain W29/CLIB89 Shows Transposable Element Diversity.</title>
        <authorList>
            <person name="Magnan C."/>
            <person name="Yu J."/>
            <person name="Chang I."/>
            <person name="Jahn E."/>
            <person name="Kanomata Y."/>
            <person name="Wu J."/>
            <person name="Zeller M."/>
            <person name="Oakes M."/>
            <person name="Baldi P."/>
            <person name="Sandmeyer S."/>
        </authorList>
    </citation>
    <scope>NUCLEOTIDE SEQUENCE [LARGE SCALE GENOMIC DNA]</scope>
    <source>
        <strain evidence="3">CLIB89(W29)</strain>
    </source>
</reference>
<feature type="signal peptide" evidence="1">
    <location>
        <begin position="1"/>
        <end position="23"/>
    </location>
</feature>
<keyword evidence="1" id="KW-0732">Signal</keyword>
<feature type="chain" id="PRO_5009110305" description="Secreted protein" evidence="1">
    <location>
        <begin position="24"/>
        <end position="78"/>
    </location>
</feature>
<accession>A0A1D8N3D6</accession>